<accession>A0AAV6TS09</accession>
<dbReference type="PANTHER" id="PTHR11552:SF147">
    <property type="entry name" value="CHOLINE DEHYDROGENASE, MITOCHONDRIAL"/>
    <property type="match status" value="1"/>
</dbReference>
<comment type="cofactor">
    <cofactor evidence="1">
        <name>FAD</name>
        <dbReference type="ChEBI" id="CHEBI:57692"/>
    </cofactor>
</comment>
<evidence type="ECO:0000313" key="7">
    <source>
        <dbReference type="Proteomes" id="UP000827092"/>
    </source>
</evidence>
<keyword evidence="3" id="KW-0285">Flavoprotein</keyword>
<comment type="caution">
    <text evidence="6">The sequence shown here is derived from an EMBL/GenBank/DDBJ whole genome shotgun (WGS) entry which is preliminary data.</text>
</comment>
<dbReference type="InterPro" id="IPR000172">
    <property type="entry name" value="GMC_OxRdtase_N"/>
</dbReference>
<evidence type="ECO:0000256" key="4">
    <source>
        <dbReference type="ARBA" id="ARBA00022827"/>
    </source>
</evidence>
<organism evidence="6 7">
    <name type="scientific">Oedothorax gibbosus</name>
    <dbReference type="NCBI Taxonomy" id="931172"/>
    <lineage>
        <taxon>Eukaryota</taxon>
        <taxon>Metazoa</taxon>
        <taxon>Ecdysozoa</taxon>
        <taxon>Arthropoda</taxon>
        <taxon>Chelicerata</taxon>
        <taxon>Arachnida</taxon>
        <taxon>Araneae</taxon>
        <taxon>Araneomorphae</taxon>
        <taxon>Entelegynae</taxon>
        <taxon>Araneoidea</taxon>
        <taxon>Linyphiidae</taxon>
        <taxon>Erigoninae</taxon>
        <taxon>Oedothorax</taxon>
    </lineage>
</organism>
<dbReference type="InterPro" id="IPR036188">
    <property type="entry name" value="FAD/NAD-bd_sf"/>
</dbReference>
<keyword evidence="7" id="KW-1185">Reference proteome</keyword>
<evidence type="ECO:0000256" key="2">
    <source>
        <dbReference type="ARBA" id="ARBA00010790"/>
    </source>
</evidence>
<evidence type="ECO:0000259" key="5">
    <source>
        <dbReference type="Pfam" id="PF00732"/>
    </source>
</evidence>
<comment type="similarity">
    <text evidence="2">Belongs to the GMC oxidoreductase family.</text>
</comment>
<dbReference type="Gene3D" id="3.30.560.10">
    <property type="entry name" value="Glucose Oxidase, domain 3"/>
    <property type="match status" value="1"/>
</dbReference>
<evidence type="ECO:0000313" key="6">
    <source>
        <dbReference type="EMBL" id="KAG8174464.1"/>
    </source>
</evidence>
<dbReference type="InterPro" id="IPR012132">
    <property type="entry name" value="GMC_OxRdtase"/>
</dbReference>
<evidence type="ECO:0000256" key="1">
    <source>
        <dbReference type="ARBA" id="ARBA00001974"/>
    </source>
</evidence>
<dbReference type="SUPFAM" id="SSF51905">
    <property type="entry name" value="FAD/NAD(P)-binding domain"/>
    <property type="match status" value="1"/>
</dbReference>
<dbReference type="GO" id="GO:0050660">
    <property type="term" value="F:flavin adenine dinucleotide binding"/>
    <property type="evidence" value="ECO:0007669"/>
    <property type="project" value="InterPro"/>
</dbReference>
<proteinExistence type="inferred from homology"/>
<dbReference type="PANTHER" id="PTHR11552">
    <property type="entry name" value="GLUCOSE-METHANOL-CHOLINE GMC OXIDOREDUCTASE"/>
    <property type="match status" value="1"/>
</dbReference>
<reference evidence="6 7" key="1">
    <citation type="journal article" date="2022" name="Nat. Ecol. Evol.">
        <title>A masculinizing supergene underlies an exaggerated male reproductive morph in a spider.</title>
        <authorList>
            <person name="Hendrickx F."/>
            <person name="De Corte Z."/>
            <person name="Sonet G."/>
            <person name="Van Belleghem S.M."/>
            <person name="Kostlbacher S."/>
            <person name="Vangestel C."/>
        </authorList>
    </citation>
    <scope>NUCLEOTIDE SEQUENCE [LARGE SCALE GENOMIC DNA]</scope>
    <source>
        <strain evidence="6">W744_W776</strain>
    </source>
</reference>
<sequence>MRNGQRCSSAKAYLVPADDRANLDIVTHAFVEKVLIRDKKSVEVKFKHGGSTHIVSARREVILSAGTINTSQLLMLSRIGPKKHLEDLQIPVKTDLRVGENLQDHQAVPVPFQIDPSIPSILQKGSEPPRS</sequence>
<dbReference type="AlphaFoldDB" id="A0AAV6TS09"/>
<feature type="domain" description="Glucose-methanol-choline oxidoreductase N-terminal" evidence="5">
    <location>
        <begin position="2"/>
        <end position="106"/>
    </location>
</feature>
<gene>
    <name evidence="6" type="ORF">JTE90_000098</name>
</gene>
<dbReference type="Proteomes" id="UP000827092">
    <property type="component" value="Unassembled WGS sequence"/>
</dbReference>
<dbReference type="EMBL" id="JAFNEN010001211">
    <property type="protein sequence ID" value="KAG8174464.1"/>
    <property type="molecule type" value="Genomic_DNA"/>
</dbReference>
<keyword evidence="4" id="KW-0274">FAD</keyword>
<dbReference type="GO" id="GO:0016614">
    <property type="term" value="F:oxidoreductase activity, acting on CH-OH group of donors"/>
    <property type="evidence" value="ECO:0007669"/>
    <property type="project" value="InterPro"/>
</dbReference>
<protein>
    <recommendedName>
        <fullName evidence="5">Glucose-methanol-choline oxidoreductase N-terminal domain-containing protein</fullName>
    </recommendedName>
</protein>
<dbReference type="Pfam" id="PF00732">
    <property type="entry name" value="GMC_oxred_N"/>
    <property type="match status" value="1"/>
</dbReference>
<name>A0AAV6TS09_9ARAC</name>
<dbReference type="Gene3D" id="3.50.50.60">
    <property type="entry name" value="FAD/NAD(P)-binding domain"/>
    <property type="match status" value="1"/>
</dbReference>
<evidence type="ECO:0000256" key="3">
    <source>
        <dbReference type="ARBA" id="ARBA00022630"/>
    </source>
</evidence>